<dbReference type="SUPFAM" id="SSF160904">
    <property type="entry name" value="Jann2411-like"/>
    <property type="match status" value="1"/>
</dbReference>
<gene>
    <name evidence="2" type="ORF">SAMN05216184_102251</name>
</gene>
<dbReference type="Pfam" id="PF07336">
    <property type="entry name" value="ABATE"/>
    <property type="match status" value="1"/>
</dbReference>
<dbReference type="AlphaFoldDB" id="A0A2Y9A4B5"/>
<dbReference type="Proteomes" id="UP000250222">
    <property type="component" value="Unassembled WGS sequence"/>
</dbReference>
<evidence type="ECO:0000259" key="1">
    <source>
        <dbReference type="Pfam" id="PF11706"/>
    </source>
</evidence>
<evidence type="ECO:0000313" key="3">
    <source>
        <dbReference type="Proteomes" id="UP000250222"/>
    </source>
</evidence>
<reference evidence="2 3" key="1">
    <citation type="submission" date="2016-10" db="EMBL/GenBank/DDBJ databases">
        <authorList>
            <person name="Cai Z."/>
        </authorList>
    </citation>
    <scope>NUCLEOTIDE SEQUENCE [LARGE SCALE GENOMIC DNA]</scope>
    <source>
        <strain evidence="2 3">CGMCC 1.10826</strain>
    </source>
</reference>
<keyword evidence="3" id="KW-1185">Reference proteome</keyword>
<accession>A0A2Y9A4B5</accession>
<dbReference type="InterPro" id="IPR021005">
    <property type="entry name" value="Znf_CGNR"/>
</dbReference>
<dbReference type="PANTHER" id="PTHR35525">
    <property type="entry name" value="BLL6575 PROTEIN"/>
    <property type="match status" value="1"/>
</dbReference>
<dbReference type="Gene3D" id="1.10.3300.10">
    <property type="entry name" value="Jann2411-like domain"/>
    <property type="match status" value="1"/>
</dbReference>
<evidence type="ECO:0000313" key="2">
    <source>
        <dbReference type="EMBL" id="SSA39331.1"/>
    </source>
</evidence>
<dbReference type="OrthoDB" id="123307at2"/>
<dbReference type="RefSeq" id="WP_110851571.1">
    <property type="nucleotide sequence ID" value="NZ_QKLZ01000002.1"/>
</dbReference>
<sequence length="188" mass="20652">MDDEQAVPAAVRLVRDFVNTREPQTDEEQLSTPGNVAAWFAGRGLLPPGAGMTTTDLDRAVAVREGLRQVLLEHAGHDPERMRLDRLEHELAAVPVRVTIGVGGPRLVGSTSEPWHLALAGLLDAIRCSAQDGTWPRLKVCARDTCRWAFYDASRNQARRWCSMAGCGNHVKMKRAYAVRKQRTAGAA</sequence>
<dbReference type="Pfam" id="PF11706">
    <property type="entry name" value="zf-CGNR"/>
    <property type="match status" value="1"/>
</dbReference>
<dbReference type="InterPro" id="IPR023286">
    <property type="entry name" value="ABATE_dom_sf"/>
</dbReference>
<dbReference type="PANTHER" id="PTHR35525:SF3">
    <property type="entry name" value="BLL6575 PROTEIN"/>
    <property type="match status" value="1"/>
</dbReference>
<proteinExistence type="predicted"/>
<organism evidence="2 3">
    <name type="scientific">Georgenia satyanarayanai</name>
    <dbReference type="NCBI Taxonomy" id="860221"/>
    <lineage>
        <taxon>Bacteria</taxon>
        <taxon>Bacillati</taxon>
        <taxon>Actinomycetota</taxon>
        <taxon>Actinomycetes</taxon>
        <taxon>Micrococcales</taxon>
        <taxon>Bogoriellaceae</taxon>
        <taxon>Georgenia</taxon>
    </lineage>
</organism>
<feature type="domain" description="Zinc finger CGNR" evidence="1">
    <location>
        <begin position="137"/>
        <end position="178"/>
    </location>
</feature>
<name>A0A2Y9A4B5_9MICO</name>
<protein>
    <submittedName>
        <fullName evidence="2">Conserved protein containing a Zn-ribbon-like motif, possibly RNA-binding</fullName>
    </submittedName>
</protein>
<dbReference type="EMBL" id="UETB01000002">
    <property type="protein sequence ID" value="SSA39331.1"/>
    <property type="molecule type" value="Genomic_DNA"/>
</dbReference>
<dbReference type="InterPro" id="IPR010852">
    <property type="entry name" value="ABATE"/>
</dbReference>